<sequence length="163" mass="18848">MSDNITSNPHIYKKNRYVKLKSLEPGTKNRRYTFASDNDKSNISSIARHCNNLNQIVARNWLKLSKLTSYLGLEKDESEPFSKNKETFNKFFKDLSKTFKEGGDDKEKQPNLLPVLEELSNRLGKLDTKIPKDLVTKSELEVLIKDFDKRLEKIQDNIKAIIG</sequence>
<organism evidence="6">
    <name type="scientific">Dahlia mosaic virus-Holland</name>
    <dbReference type="NCBI Taxonomy" id="480379"/>
    <lineage>
        <taxon>Viruses</taxon>
        <taxon>Riboviria</taxon>
        <taxon>Pararnavirae</taxon>
        <taxon>Artverviricota</taxon>
        <taxon>Revtraviricetes</taxon>
        <taxon>Ortervirales</taxon>
        <taxon>Caulimoviridae</taxon>
        <taxon>Caulimovirus</taxon>
        <taxon>Dahlia common mosaic virus</taxon>
    </lineage>
</organism>
<evidence type="ECO:0000256" key="2">
    <source>
        <dbReference type="ARBA" id="ARBA00007612"/>
    </source>
</evidence>
<dbReference type="EMBL" id="EU090953">
    <property type="protein sequence ID" value="ABW81760.1"/>
    <property type="molecule type" value="Genomic_DNA"/>
</dbReference>
<dbReference type="InterPro" id="IPR004917">
    <property type="entry name" value="Caulimo_AT"/>
</dbReference>
<accession>A9QKR4</accession>
<evidence type="ECO:0000256" key="1">
    <source>
        <dbReference type="ARBA" id="ARBA00003851"/>
    </source>
</evidence>
<evidence type="ECO:0000256" key="3">
    <source>
        <dbReference type="ARBA" id="ARBA00013349"/>
    </source>
</evidence>
<proteinExistence type="inferred from homology"/>
<evidence type="ECO:0000256" key="5">
    <source>
        <dbReference type="ARBA" id="ARBA00030748"/>
    </source>
</evidence>
<evidence type="ECO:0000313" key="6">
    <source>
        <dbReference type="EMBL" id="ABW81760.1"/>
    </source>
</evidence>
<comment type="similarity">
    <text evidence="2">Belongs to the caulimoviridae ORF II family.</text>
</comment>
<reference evidence="6" key="1">
    <citation type="journal article" date="2008" name="Arch. Virol.">
        <title>Nucleotide sequence and genome organization of a member of a new and distinct Caulimovirus species from dahlia.</title>
        <authorList>
            <person name="Pappu H.R."/>
            <person name="Druffel K.L."/>
            <person name="Miglino R."/>
            <person name="van Schadewijk A.R."/>
        </authorList>
    </citation>
    <scope>NUCLEOTIDE SEQUENCE</scope>
</reference>
<evidence type="ECO:0000256" key="4">
    <source>
        <dbReference type="ARBA" id="ARBA00030552"/>
    </source>
</evidence>
<name>A9QKR4_9VIRU</name>
<dbReference type="Pfam" id="PF03233">
    <property type="entry name" value="Cauli_AT"/>
    <property type="match status" value="1"/>
</dbReference>
<protein>
    <recommendedName>
        <fullName evidence="3">Aphid transmission protein</fullName>
    </recommendedName>
    <alternativeName>
        <fullName evidence="5">Atf</fullName>
    </alternativeName>
    <alternativeName>
        <fullName evidence="4">Protein 2</fullName>
    </alternativeName>
</protein>
<comment type="function">
    <text evidence="1">This protein is involved in virus transmission.</text>
</comment>